<name>A0A2Z6ZZU4_9LAMI</name>
<dbReference type="EMBL" id="KV134638">
    <property type="protein sequence ID" value="KZT76308.1"/>
    <property type="molecule type" value="Genomic_DNA"/>
</dbReference>
<gene>
    <name evidence="1" type="ORF">F511_46667</name>
</gene>
<sequence>MASSLFINTIHVEFDSILAMDNPGMVAMFQSLVASGLTGFLGCPVVLYEDSVTEFFQNDSVRDGLVVSTVNGVNVEISEKMFVETFELLIEGLTELSEVPKDVVFDAKSC</sequence>
<dbReference type="AlphaFoldDB" id="A0A2Z6ZZU4"/>
<accession>A0A2Z6ZZU4</accession>
<protein>
    <submittedName>
        <fullName evidence="1">Uncharacterized protein</fullName>
    </submittedName>
</protein>
<reference evidence="1 2" key="1">
    <citation type="journal article" date="2015" name="Proc. Natl. Acad. Sci. U.S.A.">
        <title>The resurrection genome of Boea hygrometrica: A blueprint for survival of dehydration.</title>
        <authorList>
            <person name="Xiao L."/>
            <person name="Yang G."/>
            <person name="Zhang L."/>
            <person name="Yang X."/>
            <person name="Zhao S."/>
            <person name="Ji Z."/>
            <person name="Zhou Q."/>
            <person name="Hu M."/>
            <person name="Wang Y."/>
            <person name="Chen M."/>
            <person name="Xu Y."/>
            <person name="Jin H."/>
            <person name="Xiao X."/>
            <person name="Hu G."/>
            <person name="Bao F."/>
            <person name="Hu Y."/>
            <person name="Wan P."/>
            <person name="Li L."/>
            <person name="Deng X."/>
            <person name="Kuang T."/>
            <person name="Xiang C."/>
            <person name="Zhu J.K."/>
            <person name="Oliver M.J."/>
            <person name="He Y."/>
        </authorList>
    </citation>
    <scope>NUCLEOTIDE SEQUENCE [LARGE SCALE GENOMIC DNA]</scope>
    <source>
        <strain evidence="2">cv. XS01</strain>
    </source>
</reference>
<evidence type="ECO:0000313" key="1">
    <source>
        <dbReference type="EMBL" id="KZT76308.1"/>
    </source>
</evidence>
<dbReference type="Proteomes" id="UP000250235">
    <property type="component" value="Unassembled WGS sequence"/>
</dbReference>
<evidence type="ECO:0000313" key="2">
    <source>
        <dbReference type="Proteomes" id="UP000250235"/>
    </source>
</evidence>
<organism evidence="1 2">
    <name type="scientific">Dorcoceras hygrometricum</name>
    <dbReference type="NCBI Taxonomy" id="472368"/>
    <lineage>
        <taxon>Eukaryota</taxon>
        <taxon>Viridiplantae</taxon>
        <taxon>Streptophyta</taxon>
        <taxon>Embryophyta</taxon>
        <taxon>Tracheophyta</taxon>
        <taxon>Spermatophyta</taxon>
        <taxon>Magnoliopsida</taxon>
        <taxon>eudicotyledons</taxon>
        <taxon>Gunneridae</taxon>
        <taxon>Pentapetalae</taxon>
        <taxon>asterids</taxon>
        <taxon>lamiids</taxon>
        <taxon>Lamiales</taxon>
        <taxon>Gesneriaceae</taxon>
        <taxon>Didymocarpoideae</taxon>
        <taxon>Trichosporeae</taxon>
        <taxon>Loxocarpinae</taxon>
        <taxon>Dorcoceras</taxon>
    </lineage>
</organism>
<proteinExistence type="predicted"/>
<keyword evidence="2" id="KW-1185">Reference proteome</keyword>